<dbReference type="PROSITE" id="PS50937">
    <property type="entry name" value="HTH_MERR_2"/>
    <property type="match status" value="1"/>
</dbReference>
<name>A0A0G1SD02_9BACT</name>
<dbReference type="SUPFAM" id="SSF46955">
    <property type="entry name" value="Putative DNA-binding domain"/>
    <property type="match status" value="1"/>
</dbReference>
<feature type="domain" description="HTH merR-type" evidence="2">
    <location>
        <begin position="1"/>
        <end position="47"/>
    </location>
</feature>
<feature type="compositionally biased region" description="Polar residues" evidence="1">
    <location>
        <begin position="891"/>
        <end position="907"/>
    </location>
</feature>
<gene>
    <name evidence="3" type="ORF">UX92_C0032G0003</name>
</gene>
<dbReference type="PATRIC" id="fig|1618354.3.peg.825"/>
<dbReference type="SMART" id="SM00422">
    <property type="entry name" value="HTH_MERR"/>
    <property type="match status" value="1"/>
</dbReference>
<dbReference type="InterPro" id="IPR018765">
    <property type="entry name" value="DUF2341"/>
</dbReference>
<comment type="caution">
    <text evidence="3">The sequence shown here is derived from an EMBL/GenBank/DDBJ whole genome shotgun (WGS) entry which is preliminary data.</text>
</comment>
<dbReference type="InterPro" id="IPR000551">
    <property type="entry name" value="MerR-type_HTH_dom"/>
</dbReference>
<dbReference type="EMBL" id="LCOA01000032">
    <property type="protein sequence ID" value="KKU67326.1"/>
    <property type="molecule type" value="Genomic_DNA"/>
</dbReference>
<evidence type="ECO:0000256" key="1">
    <source>
        <dbReference type="SAM" id="MobiDB-lite"/>
    </source>
</evidence>
<proteinExistence type="predicted"/>
<dbReference type="Proteomes" id="UP000034565">
    <property type="component" value="Unassembled WGS sequence"/>
</dbReference>
<dbReference type="Pfam" id="PF10102">
    <property type="entry name" value="DUF2341"/>
    <property type="match status" value="1"/>
</dbReference>
<dbReference type="InterPro" id="IPR009061">
    <property type="entry name" value="DNA-bd_dom_put_sf"/>
</dbReference>
<accession>A0A0G1SD02</accession>
<protein>
    <recommendedName>
        <fullName evidence="2">HTH merR-type domain-containing protein</fullName>
    </recommendedName>
</protein>
<evidence type="ECO:0000259" key="2">
    <source>
        <dbReference type="PROSITE" id="PS50937"/>
    </source>
</evidence>
<evidence type="ECO:0000313" key="4">
    <source>
        <dbReference type="Proteomes" id="UP000034565"/>
    </source>
</evidence>
<reference evidence="3 4" key="1">
    <citation type="journal article" date="2015" name="Nature">
        <title>rRNA introns, odd ribosomes, and small enigmatic genomes across a large radiation of phyla.</title>
        <authorList>
            <person name="Brown C.T."/>
            <person name="Hug L.A."/>
            <person name="Thomas B.C."/>
            <person name="Sharon I."/>
            <person name="Castelle C.J."/>
            <person name="Singh A."/>
            <person name="Wilkins M.J."/>
            <person name="Williams K.H."/>
            <person name="Banfield J.F."/>
        </authorList>
    </citation>
    <scope>NUCLEOTIDE SEQUENCE [LARGE SCALE GENOMIC DNA]</scope>
</reference>
<dbReference type="CDD" id="cd04762">
    <property type="entry name" value="HTH_MerR-trunc"/>
    <property type="match status" value="1"/>
</dbReference>
<organism evidence="3 4">
    <name type="scientific">Candidatus Amesbacteria bacterium GW2011_GWA1_47_20</name>
    <dbReference type="NCBI Taxonomy" id="1618354"/>
    <lineage>
        <taxon>Bacteria</taxon>
        <taxon>Candidatus Amesiibacteriota</taxon>
    </lineage>
</organism>
<dbReference type="Pfam" id="PF00376">
    <property type="entry name" value="MerR"/>
    <property type="match status" value="1"/>
</dbReference>
<evidence type="ECO:0000313" key="3">
    <source>
        <dbReference type="EMBL" id="KKU67326.1"/>
    </source>
</evidence>
<feature type="compositionally biased region" description="Low complexity" evidence="1">
    <location>
        <begin position="966"/>
        <end position="976"/>
    </location>
</feature>
<feature type="region of interest" description="Disordered" evidence="1">
    <location>
        <begin position="858"/>
        <end position="907"/>
    </location>
</feature>
<dbReference type="GO" id="GO:0006355">
    <property type="term" value="P:regulation of DNA-templated transcription"/>
    <property type="evidence" value="ECO:0007669"/>
    <property type="project" value="InterPro"/>
</dbReference>
<feature type="compositionally biased region" description="Low complexity" evidence="1">
    <location>
        <begin position="983"/>
        <end position="995"/>
    </location>
</feature>
<dbReference type="GO" id="GO:0003677">
    <property type="term" value="F:DNA binding"/>
    <property type="evidence" value="ECO:0007669"/>
    <property type="project" value="InterPro"/>
</dbReference>
<dbReference type="Gene3D" id="1.10.1660.10">
    <property type="match status" value="1"/>
</dbReference>
<feature type="region of interest" description="Disordered" evidence="1">
    <location>
        <begin position="964"/>
        <end position="997"/>
    </location>
</feature>
<dbReference type="Gene3D" id="2.40.300.10">
    <property type="entry name" value="Head decoration protein D"/>
    <property type="match status" value="1"/>
</dbReference>
<feature type="compositionally biased region" description="Low complexity" evidence="1">
    <location>
        <begin position="858"/>
        <end position="876"/>
    </location>
</feature>
<sequence>MKDLPIQEAAVFLKVHPATLRRWEAQGLLVPSRTLGNQRRYTQEQLETFAHAPQLPKAFHFSKAQKFLIKVSSVATLISLAIILASTLKPQFLASRIKRPASNSQVLASQTVLDDLSLVVNVPAKFNQPVEFTGGLKSPDLLYGITAGTGVTVTGDDQNPTISVTDQTTNVKTFKTIKVGTTTFDAGSNTDTLTLAAGDNVSLSTSTSDKKVTISASAPAVGITELSQSGTLTLTTALPVISGGTGLSTVGAEGQIFAISDGLPAWVSNLSGPSSGVFGYWQRQAGSLSPANITDDLLVGGSSTASALFRITSGTGVVTLPNSNTLTGQSGNVQFSGGISVGDGATYYVNSSGNANLNQLTTASSASVSGSLTLYGTPTVATTTMQSLTLGNSNTGNIILAPLNGIVGSYVAPSTNSQVDLGTPTQTFNNIYAANFIVGSGGTAGYWKELAGALSPTNITDDLLVGGTSTASALLRISGTTGNLVTTGSTTLGDTIASDTVTFTSRIASIFEPTTGSQYDIGSSARRWATVYGDTGNFTNFSTDTATISGTTAADFLINSDNVTADTENSSLTFERGAPATNVQFLWNATTKLLSTNTPSFAILGDTGIAYSGQAALIINQVQAQDILTASASGVTRLTLTNVGNLVLGASSYLNFGTTSGTTGYGLRDNAGTVEIKSSGGGWSTVSTWTSSGSNLYNATGTNIGVNTTSPVASLDVVGSLAIRSAYAYEQDVSLTNSGGTLTNYDVLIERDTATLITAGKMQSDCDDIRFTDSDKLTPLVYWIEQGCNTANTQIWVRVPSIPNGSKTIYMLYGKPTATAGGQSWAGNFVLMSNASCPSGWTRLSALDSKFPRGNSTYGTTGGATTHTHSASVTTGGPSSTYTWGDGGQSGANASHTHSGSPTSGPANNLPSYINTVFCTKSAPLELLPTNFILWHTSLPSGWSNVTAMNTNFPYGAATYGGTGGTTSHSQTLSGSLSGGSGMTVSTSDTAVASSGHSHSYSGTLDSAANNTIPPYEDFIPATPDSASTKLPQGVITSFDTTPPLGWTRRTSLDAVFPRANSTAGGTGGTSTHTHAWSSFATAGSSGTVLAIPDGGSTLAINGHTHTVNAGTSGSGSQVPPYTDFLYYTKNTMSVTIEYSAETSGSNSPVQVYVDGTRSYLGVGQISPQWGLHVTDTQSATASAMIENLANVSSGNPTALALRLGNDGTNPDTGDRFINFMSGYSAILGKIQGNGSGGVTYATAGVDFAEYFTRGVGDDFSPGTAVCHTTSGVSPCLADEIDKYAGIVSTAPAFLGGTDGPDKVAVGLVGQLPARVATDSAAISPGDKITLSGVGLITKASPSQPAIGRALGPWDPANPTPTIPVLVSPLTNLSLTSGPSVDSGSFTTLSVTGPTLLSDTTVTGQLQVGLLTFDDLASSISSLTGTITVKGDLAVTGSLKVLGSSAGSAVIPAGSVELLVPNDLASSTSAVFATAEEAVPIGTQATNPGEFIIKIPSALPTDLKVKWWIVN</sequence>